<dbReference type="SMART" id="SM00304">
    <property type="entry name" value="HAMP"/>
    <property type="match status" value="1"/>
</dbReference>
<evidence type="ECO:0000256" key="8">
    <source>
        <dbReference type="ARBA" id="ARBA00022989"/>
    </source>
</evidence>
<dbReference type="InterPro" id="IPR050428">
    <property type="entry name" value="TCS_sensor_his_kinase"/>
</dbReference>
<evidence type="ECO:0000256" key="11">
    <source>
        <dbReference type="SAM" id="MobiDB-lite"/>
    </source>
</evidence>
<evidence type="ECO:0000256" key="2">
    <source>
        <dbReference type="ARBA" id="ARBA00004236"/>
    </source>
</evidence>
<dbReference type="SUPFAM" id="SSF55874">
    <property type="entry name" value="ATPase domain of HSP90 chaperone/DNA topoisomerase II/histidine kinase"/>
    <property type="match status" value="1"/>
</dbReference>
<evidence type="ECO:0000313" key="16">
    <source>
        <dbReference type="EMBL" id="RKN19480.1"/>
    </source>
</evidence>
<dbReference type="SUPFAM" id="SSF47384">
    <property type="entry name" value="Homodimeric domain of signal transducing histidine kinase"/>
    <property type="match status" value="1"/>
</dbReference>
<organism evidence="15 18">
    <name type="scientific">Streptomyces radicis</name>
    <dbReference type="NCBI Taxonomy" id="1750517"/>
    <lineage>
        <taxon>Bacteria</taxon>
        <taxon>Bacillati</taxon>
        <taxon>Actinomycetota</taxon>
        <taxon>Actinomycetes</taxon>
        <taxon>Kitasatosporales</taxon>
        <taxon>Streptomycetaceae</taxon>
        <taxon>Streptomyces</taxon>
    </lineage>
</organism>
<keyword evidence="7 15" id="KW-0418">Kinase</keyword>
<evidence type="ECO:0000313" key="17">
    <source>
        <dbReference type="Proteomes" id="UP000268652"/>
    </source>
</evidence>
<comment type="catalytic activity">
    <reaction evidence="1">
        <text>ATP + protein L-histidine = ADP + protein N-phospho-L-histidine.</text>
        <dbReference type="EC" id="2.7.13.3"/>
    </reaction>
</comment>
<comment type="subcellular location">
    <subcellularLocation>
        <location evidence="2">Cell membrane</location>
    </subcellularLocation>
</comment>
<evidence type="ECO:0000256" key="4">
    <source>
        <dbReference type="ARBA" id="ARBA00022553"/>
    </source>
</evidence>
<evidence type="ECO:0000256" key="9">
    <source>
        <dbReference type="ARBA" id="ARBA00023012"/>
    </source>
</evidence>
<evidence type="ECO:0000256" key="3">
    <source>
        <dbReference type="ARBA" id="ARBA00012438"/>
    </source>
</evidence>
<comment type="caution">
    <text evidence="15">The sequence shown here is derived from an EMBL/GenBank/DDBJ whole genome shotgun (WGS) entry which is preliminary data.</text>
</comment>
<dbReference type="OrthoDB" id="9786919at2"/>
<evidence type="ECO:0000256" key="12">
    <source>
        <dbReference type="SAM" id="Phobius"/>
    </source>
</evidence>
<dbReference type="PANTHER" id="PTHR45436:SF5">
    <property type="entry name" value="SENSOR HISTIDINE KINASE TRCS"/>
    <property type="match status" value="1"/>
</dbReference>
<evidence type="ECO:0000313" key="15">
    <source>
        <dbReference type="EMBL" id="RKN06862.1"/>
    </source>
</evidence>
<evidence type="ECO:0000256" key="7">
    <source>
        <dbReference type="ARBA" id="ARBA00022777"/>
    </source>
</evidence>
<evidence type="ECO:0000259" key="14">
    <source>
        <dbReference type="PROSITE" id="PS50885"/>
    </source>
</evidence>
<keyword evidence="4" id="KW-0597">Phosphoprotein</keyword>
<keyword evidence="6 12" id="KW-0812">Transmembrane</keyword>
<evidence type="ECO:0000256" key="1">
    <source>
        <dbReference type="ARBA" id="ARBA00000085"/>
    </source>
</evidence>
<dbReference type="CDD" id="cd00075">
    <property type="entry name" value="HATPase"/>
    <property type="match status" value="1"/>
</dbReference>
<feature type="transmembrane region" description="Helical" evidence="12">
    <location>
        <begin position="136"/>
        <end position="159"/>
    </location>
</feature>
<dbReference type="Gene3D" id="1.10.287.130">
    <property type="match status" value="1"/>
</dbReference>
<dbReference type="PROSITE" id="PS50109">
    <property type="entry name" value="HIS_KIN"/>
    <property type="match status" value="1"/>
</dbReference>
<dbReference type="PRINTS" id="PR00344">
    <property type="entry name" value="BCTRLSENSOR"/>
</dbReference>
<protein>
    <recommendedName>
        <fullName evidence="3">histidine kinase</fullName>
        <ecNumber evidence="3">2.7.13.3</ecNumber>
    </recommendedName>
</protein>
<gene>
    <name evidence="16" type="ORF">D7318_20375</name>
    <name evidence="15" type="ORF">D7319_20910</name>
</gene>
<dbReference type="SMART" id="SM00388">
    <property type="entry name" value="HisKA"/>
    <property type="match status" value="1"/>
</dbReference>
<evidence type="ECO:0000256" key="6">
    <source>
        <dbReference type="ARBA" id="ARBA00022692"/>
    </source>
</evidence>
<dbReference type="InterPro" id="IPR036890">
    <property type="entry name" value="HATPase_C_sf"/>
</dbReference>
<dbReference type="InterPro" id="IPR003660">
    <property type="entry name" value="HAMP_dom"/>
</dbReference>
<keyword evidence="9" id="KW-0902">Two-component regulatory system</keyword>
<dbReference type="InterPro" id="IPR005467">
    <property type="entry name" value="His_kinase_dom"/>
</dbReference>
<reference evidence="17 18" key="1">
    <citation type="submission" date="2018-09" db="EMBL/GenBank/DDBJ databases">
        <title>Streptomyces sp. nov. DS1-2, an endophytic actinomycete isolated from roots of Dendrobium scabrilingue.</title>
        <authorList>
            <person name="Kuncharoen N."/>
            <person name="Kudo T."/>
            <person name="Ohkuma M."/>
            <person name="Yuki M."/>
            <person name="Tanasupawat S."/>
        </authorList>
    </citation>
    <scope>NUCLEOTIDE SEQUENCE [LARGE SCALE GENOMIC DNA]</scope>
    <source>
        <strain evidence="15 18">AZ1-7</strain>
        <strain evidence="16 17">DS1-2</strain>
    </source>
</reference>
<dbReference type="EC" id="2.7.13.3" evidence="3"/>
<dbReference type="Gene3D" id="6.10.340.10">
    <property type="match status" value="1"/>
</dbReference>
<dbReference type="InterPro" id="IPR003594">
    <property type="entry name" value="HATPase_dom"/>
</dbReference>
<feature type="compositionally biased region" description="Basic and acidic residues" evidence="11">
    <location>
        <begin position="27"/>
        <end position="36"/>
    </location>
</feature>
<dbReference type="CDD" id="cd00082">
    <property type="entry name" value="HisKA"/>
    <property type="match status" value="1"/>
</dbReference>
<dbReference type="Pfam" id="PF00672">
    <property type="entry name" value="HAMP"/>
    <property type="match status" value="1"/>
</dbReference>
<sequence length="427" mass="46866">MAASPPSPPPSPPPASPPPMPPAPPKPHWDPHETEQPRSWLRPTIRIRLTLLYGGMFLIAGVVLLTIIYLLAAQALDRGTDTPFRFNNQTTQVTITSEICPALPSPVDASDFEAWLAKCSDTQRAIALDQLLRSSLLALLGLAVAAFAFGYVMAGRVLSPLGRITRTARRVAGSDLHRRIELDGPDDELKELADTFDEMLDRLDRAFTAQQRFVANASHELRTPLAINRTLLEVQLSDPEVSPEVTQLGNTLLATNERSEQLVEGLLLLARSENELVDRKPVDLSEVADQAVEQVREEARRRGVEMSGVRHQVFVHGNGVLLERIALNLVQNAVRYNVPDGWVRVDVEARPGQAMLVVENTGPVVPAYEVDNMFEPFRRLRTQRTGSDKGVGLGLSIVRSVARAHGGYVVAEPRESGGLVMRVAIPV</sequence>
<dbReference type="GO" id="GO:0000155">
    <property type="term" value="F:phosphorelay sensor kinase activity"/>
    <property type="evidence" value="ECO:0007669"/>
    <property type="project" value="InterPro"/>
</dbReference>
<feature type="domain" description="HAMP" evidence="14">
    <location>
        <begin position="155"/>
        <end position="208"/>
    </location>
</feature>
<dbReference type="GO" id="GO:0005886">
    <property type="term" value="C:plasma membrane"/>
    <property type="evidence" value="ECO:0007669"/>
    <property type="project" value="UniProtKB-SubCell"/>
</dbReference>
<evidence type="ECO:0000313" key="18">
    <source>
        <dbReference type="Proteomes" id="UP000275024"/>
    </source>
</evidence>
<evidence type="ECO:0000259" key="13">
    <source>
        <dbReference type="PROSITE" id="PS50109"/>
    </source>
</evidence>
<dbReference type="InterPro" id="IPR036097">
    <property type="entry name" value="HisK_dim/P_sf"/>
</dbReference>
<evidence type="ECO:0000256" key="5">
    <source>
        <dbReference type="ARBA" id="ARBA00022679"/>
    </source>
</evidence>
<dbReference type="EMBL" id="RBDX01000018">
    <property type="protein sequence ID" value="RKN06862.1"/>
    <property type="molecule type" value="Genomic_DNA"/>
</dbReference>
<proteinExistence type="predicted"/>
<feature type="region of interest" description="Disordered" evidence="11">
    <location>
        <begin position="1"/>
        <end position="36"/>
    </location>
</feature>
<dbReference type="AlphaFoldDB" id="A0A3A9W280"/>
<keyword evidence="5" id="KW-0808">Transferase</keyword>
<dbReference type="Proteomes" id="UP000268652">
    <property type="component" value="Unassembled WGS sequence"/>
</dbReference>
<feature type="domain" description="Histidine kinase" evidence="13">
    <location>
        <begin position="216"/>
        <end position="427"/>
    </location>
</feature>
<dbReference type="Gene3D" id="3.30.565.10">
    <property type="entry name" value="Histidine kinase-like ATPase, C-terminal domain"/>
    <property type="match status" value="1"/>
</dbReference>
<dbReference type="Pfam" id="PF02518">
    <property type="entry name" value="HATPase_c"/>
    <property type="match status" value="1"/>
</dbReference>
<keyword evidence="10 12" id="KW-0472">Membrane</keyword>
<dbReference type="Proteomes" id="UP000275024">
    <property type="component" value="Unassembled WGS sequence"/>
</dbReference>
<dbReference type="EMBL" id="RBDY01000016">
    <property type="protein sequence ID" value="RKN19480.1"/>
    <property type="molecule type" value="Genomic_DNA"/>
</dbReference>
<evidence type="ECO:0000256" key="10">
    <source>
        <dbReference type="ARBA" id="ARBA00023136"/>
    </source>
</evidence>
<accession>A0A3A9W280</accession>
<dbReference type="SMART" id="SM00387">
    <property type="entry name" value="HATPase_c"/>
    <property type="match status" value="1"/>
</dbReference>
<keyword evidence="17" id="KW-1185">Reference proteome</keyword>
<dbReference type="CDD" id="cd06225">
    <property type="entry name" value="HAMP"/>
    <property type="match status" value="1"/>
</dbReference>
<name>A0A3A9W280_9ACTN</name>
<dbReference type="Pfam" id="PF00512">
    <property type="entry name" value="HisKA"/>
    <property type="match status" value="1"/>
</dbReference>
<keyword evidence="8 12" id="KW-1133">Transmembrane helix</keyword>
<dbReference type="PROSITE" id="PS50885">
    <property type="entry name" value="HAMP"/>
    <property type="match status" value="1"/>
</dbReference>
<dbReference type="InterPro" id="IPR003661">
    <property type="entry name" value="HisK_dim/P_dom"/>
</dbReference>
<feature type="transmembrane region" description="Helical" evidence="12">
    <location>
        <begin position="51"/>
        <end position="72"/>
    </location>
</feature>
<dbReference type="InterPro" id="IPR004358">
    <property type="entry name" value="Sig_transdc_His_kin-like_C"/>
</dbReference>
<dbReference type="SUPFAM" id="SSF158472">
    <property type="entry name" value="HAMP domain-like"/>
    <property type="match status" value="1"/>
</dbReference>
<dbReference type="PANTHER" id="PTHR45436">
    <property type="entry name" value="SENSOR HISTIDINE KINASE YKOH"/>
    <property type="match status" value="1"/>
</dbReference>
<feature type="compositionally biased region" description="Pro residues" evidence="11">
    <location>
        <begin position="1"/>
        <end position="26"/>
    </location>
</feature>